<dbReference type="RefSeq" id="WP_160719613.1">
    <property type="nucleotide sequence ID" value="NZ_SUMG01000004.1"/>
</dbReference>
<organism evidence="2 3">
    <name type="scientific">Isachenkonia alkalipeptolytica</name>
    <dbReference type="NCBI Taxonomy" id="2565777"/>
    <lineage>
        <taxon>Bacteria</taxon>
        <taxon>Bacillati</taxon>
        <taxon>Bacillota</taxon>
        <taxon>Clostridia</taxon>
        <taxon>Eubacteriales</taxon>
        <taxon>Clostridiaceae</taxon>
        <taxon>Isachenkonia</taxon>
    </lineage>
</organism>
<protein>
    <submittedName>
        <fullName evidence="2">Uncharacterized protein</fullName>
    </submittedName>
</protein>
<evidence type="ECO:0000313" key="3">
    <source>
        <dbReference type="Proteomes" id="UP000449710"/>
    </source>
</evidence>
<gene>
    <name evidence="2" type="ORF">ISALK_04670</name>
</gene>
<name>A0AA43XJL3_9CLOT</name>
<reference evidence="2 3" key="1">
    <citation type="submission" date="2019-04" db="EMBL/GenBank/DDBJ databases">
        <title>Isachenkonia alkalipeptolytica gen. nov. sp. nov. a new anaerobic, alkiliphilic organothrophic bacterium capable to reduce synthesized ferrihydrite isolated from a soda lake.</title>
        <authorList>
            <person name="Toshchakov S.V."/>
            <person name="Zavarzina D.G."/>
            <person name="Zhilina T.N."/>
            <person name="Kostrikina N.A."/>
            <person name="Kublanov I.V."/>
        </authorList>
    </citation>
    <scope>NUCLEOTIDE SEQUENCE [LARGE SCALE GENOMIC DNA]</scope>
    <source>
        <strain evidence="2 3">Z-1701</strain>
    </source>
</reference>
<sequence>MAFNVCNKKGEHIGVTFGKGWPLDDFRIGEENRRVTYVALTDQRIEDWNLNYEKLEKQLAERHSAKSLFGKIKEEALEEELKKYWEEEKSRMEASGEENMYQGLKEASQGEGYRSLYRDFQPREYDPYFLYRLYHLKNRFDLESYWLGEALNIQGFVMYDLKEGVLYDEKTLLLEEPLDYIETTESYKGQKPIHCVIAQRPEVKILGMGVGEGLLLGASLGDLGGRNHVHYTKLKLLSGNTVFSTEVPIHIHGKKGLGLTMYVNRKKNTPSAFICDGVIYTA</sequence>
<comment type="caution">
    <text evidence="2">The sequence shown here is derived from an EMBL/GenBank/DDBJ whole genome shotgun (WGS) entry which is preliminary data.</text>
</comment>
<feature type="coiled-coil region" evidence="1">
    <location>
        <begin position="38"/>
        <end position="65"/>
    </location>
</feature>
<keyword evidence="1" id="KW-0175">Coiled coil</keyword>
<evidence type="ECO:0000313" key="2">
    <source>
        <dbReference type="EMBL" id="NBG87787.1"/>
    </source>
</evidence>
<dbReference type="AlphaFoldDB" id="A0AA43XJL3"/>
<keyword evidence="3" id="KW-1185">Reference proteome</keyword>
<evidence type="ECO:0000256" key="1">
    <source>
        <dbReference type="SAM" id="Coils"/>
    </source>
</evidence>
<dbReference type="Proteomes" id="UP000449710">
    <property type="component" value="Unassembled WGS sequence"/>
</dbReference>
<dbReference type="EMBL" id="SUMG01000004">
    <property type="protein sequence ID" value="NBG87787.1"/>
    <property type="molecule type" value="Genomic_DNA"/>
</dbReference>
<proteinExistence type="predicted"/>
<accession>A0AA43XJL3</accession>